<sequence>MSFHYSDPAIFYIDASYDATPSDYVSMIITDYGMTTTKVPFWVETPPDIQKKNVFLVRKLAMGECDAPGMQCREREKERRKTMMCVARNEMTFQLLVRPVDDVTFAADVYNIVDVDPRLHDV</sequence>
<keyword evidence="2" id="KW-1185">Reference proteome</keyword>
<organism evidence="1 2">
    <name type="scientific">Vigna mungo</name>
    <name type="common">Black gram</name>
    <name type="synonym">Phaseolus mungo</name>
    <dbReference type="NCBI Taxonomy" id="3915"/>
    <lineage>
        <taxon>Eukaryota</taxon>
        <taxon>Viridiplantae</taxon>
        <taxon>Streptophyta</taxon>
        <taxon>Embryophyta</taxon>
        <taxon>Tracheophyta</taxon>
        <taxon>Spermatophyta</taxon>
        <taxon>Magnoliopsida</taxon>
        <taxon>eudicotyledons</taxon>
        <taxon>Gunneridae</taxon>
        <taxon>Pentapetalae</taxon>
        <taxon>rosids</taxon>
        <taxon>fabids</taxon>
        <taxon>Fabales</taxon>
        <taxon>Fabaceae</taxon>
        <taxon>Papilionoideae</taxon>
        <taxon>50 kb inversion clade</taxon>
        <taxon>NPAAA clade</taxon>
        <taxon>indigoferoid/millettioid clade</taxon>
        <taxon>Phaseoleae</taxon>
        <taxon>Vigna</taxon>
    </lineage>
</organism>
<proteinExistence type="predicted"/>
<gene>
    <name evidence="1" type="ORF">V8G54_020435</name>
</gene>
<name>A0AAQ3RTD9_VIGMU</name>
<evidence type="ECO:0000313" key="1">
    <source>
        <dbReference type="EMBL" id="WVZ07089.1"/>
    </source>
</evidence>
<accession>A0AAQ3RTD9</accession>
<evidence type="ECO:0000313" key="2">
    <source>
        <dbReference type="Proteomes" id="UP001374535"/>
    </source>
</evidence>
<protein>
    <submittedName>
        <fullName evidence="1">Uncharacterized protein</fullName>
    </submittedName>
</protein>
<dbReference type="Proteomes" id="UP001374535">
    <property type="component" value="Chromosome 6"/>
</dbReference>
<dbReference type="AlphaFoldDB" id="A0AAQ3RTD9"/>
<dbReference type="EMBL" id="CP144695">
    <property type="protein sequence ID" value="WVZ07089.1"/>
    <property type="molecule type" value="Genomic_DNA"/>
</dbReference>
<reference evidence="1 2" key="1">
    <citation type="journal article" date="2023" name="Life. Sci Alliance">
        <title>Evolutionary insights into 3D genome organization and epigenetic landscape of Vigna mungo.</title>
        <authorList>
            <person name="Junaid A."/>
            <person name="Singh B."/>
            <person name="Bhatia S."/>
        </authorList>
    </citation>
    <scope>NUCLEOTIDE SEQUENCE [LARGE SCALE GENOMIC DNA]</scope>
    <source>
        <strain evidence="1">Urdbean</strain>
    </source>
</reference>